<sequence length="320" mass="32687">AAGRAGLALFAVPEATPFLDIIKAVANAQVAQERAAAESMLATQRALTKAATEPDGTGIIRRLAALIPGAWVGVLGVVGGLELESEPGASRERAAALAGLVRGIRPAGMRGSVSDSGPAGSTVIHPLGLRAAPHSYLAVVSPHPLDGAAGGAITTSVALLSLHSERLTEQALIRRKIRAGALALALNGELRSCNALVAIAGEVRWRSAGQKVRVLRAGGTPAQLEEAARRLEGLIQQAGRRLLIGAVEPAGTELAVLQLLVEDIPARIEQVAAVLHACGAHTGVGGRRPFAEAGASDVQAREALARAGGSARTVYWDALV</sequence>
<dbReference type="Proteomes" id="UP000523795">
    <property type="component" value="Unassembled WGS sequence"/>
</dbReference>
<proteinExistence type="predicted"/>
<accession>A0ABX1JTP9</accession>
<name>A0ABX1JTP9_9MICC</name>
<gene>
    <name evidence="1" type="ORF">HER39_19380</name>
</gene>
<comment type="caution">
    <text evidence="1">The sequence shown here is derived from an EMBL/GenBank/DDBJ whole genome shotgun (WGS) entry which is preliminary data.</text>
</comment>
<evidence type="ECO:0000313" key="1">
    <source>
        <dbReference type="EMBL" id="NKX52693.1"/>
    </source>
</evidence>
<dbReference type="EMBL" id="JAAZSR010000672">
    <property type="protein sequence ID" value="NKX52693.1"/>
    <property type="molecule type" value="Genomic_DNA"/>
</dbReference>
<keyword evidence="2" id="KW-1185">Reference proteome</keyword>
<evidence type="ECO:0000313" key="2">
    <source>
        <dbReference type="Proteomes" id="UP000523795"/>
    </source>
</evidence>
<feature type="non-terminal residue" evidence="1">
    <location>
        <position position="1"/>
    </location>
</feature>
<feature type="non-terminal residue" evidence="1">
    <location>
        <position position="320"/>
    </location>
</feature>
<protein>
    <submittedName>
        <fullName evidence="1">PucR family transcriptional regulator</fullName>
    </submittedName>
</protein>
<organism evidence="1 2">
    <name type="scientific">Arthrobacter deserti</name>
    <dbReference type="NCBI Taxonomy" id="1742687"/>
    <lineage>
        <taxon>Bacteria</taxon>
        <taxon>Bacillati</taxon>
        <taxon>Actinomycetota</taxon>
        <taxon>Actinomycetes</taxon>
        <taxon>Micrococcales</taxon>
        <taxon>Micrococcaceae</taxon>
        <taxon>Arthrobacter</taxon>
    </lineage>
</organism>
<reference evidence="1 2" key="1">
    <citation type="submission" date="2020-04" db="EMBL/GenBank/DDBJ databases">
        <authorList>
            <person name="Liu S."/>
        </authorList>
    </citation>
    <scope>NUCLEOTIDE SEQUENCE [LARGE SCALE GENOMIC DNA]</scope>
    <source>
        <strain evidence="1 2">CGMCC 1.15091</strain>
    </source>
</reference>